<dbReference type="PANTHER" id="PTHR46481:SF10">
    <property type="entry name" value="ZINC FINGER BED DOMAIN-CONTAINING PROTEIN 39"/>
    <property type="match status" value="1"/>
</dbReference>
<accession>A0A1D1W3A8</accession>
<keyword evidence="5" id="KW-0539">Nucleus</keyword>
<feature type="compositionally biased region" description="Basic and acidic residues" evidence="6">
    <location>
        <begin position="97"/>
        <end position="119"/>
    </location>
</feature>
<sequence>MADTEEQTESSQEQDDGAAEMDVTDVPVTEADGALQIPTDRPAKEFFHSVFVNHEITQLKSPAGRSIKKYVATCPVCHRTVSSTDSFYGFRAHYQSKHPDNVEPAEHEGSPVKRFRDPDEMPSSEPVPMAVPDYPEVSTLPFEASGKEFFQRLFIKHTCARETRKSDNRAGTRYSAQCKACGRTMGGLDGFFKFREHYRLRHMGDKEHVGQGADGQGSVVLKSPKKDPTERPAREYFDTFYVDQSAEKEAEIGKRSAVKYTGDCKLCGKRIGGTDSFYGFRAHIKHKHKDIQVQSFEDLQEFISMPSMAGMEMRLANTPTMAEAAATSEDVTMVKPILGADETMQVSAKAVHDQQYSNHRTVLAEQTKAGQKERKKFVADCKACGKTITGNSSYYNFRAHLSICGKEMVDMIIVSTSEVEKKGRGRNSSSPNGPSTSSKSDDRDQMKLNRNVALCAADVLIPLATLTSSSFDRLVKDIDSHLAWPTCQALASKHLPELRSYIRQEIVAELRDAPLVGLTVTICQQRGFICLMVHYVNSKGKLRSPFLSYRRILSSSNASVLLNSVVGVLKEYNLVERVAYVDLVDNFGVNGAIVEGEDEDGLDRDGLRRRWKTMMDELKEGLLTYLKVSPCRVQMRQVVRILESLLESAVRGNAALSALLTKIGNSAAIIKKAASLFKGTSAWGALYQKAKMAAEYMRESTAAARGKAASKLTDEEQEMLLELLKVAEAFDELFIKLRQHDSPTVCDLIPFVYGIHKWLSEFKEDTEILRDFTDLLVQELDARFEGVDDEEQYIMAAFLDPKYKLLWCRGSSATDKDEQVKSIVLSRLLQAEAEPREDTDKEAIKEPPTKRSALLNFLGDSSTKGGPSAKRKLQAELSAAEEIEAYLEDTTTDEDPLTYWAKNDERLPKLATLSRAVLYIPSGTAKTALFRETLFADRPLHLFTNQLELMLFCHLNPEFSRDYSSSKRKLPY</sequence>
<keyword evidence="3" id="KW-0863">Zinc-finger</keyword>
<feature type="region of interest" description="Disordered" evidence="6">
    <location>
        <begin position="97"/>
        <end position="125"/>
    </location>
</feature>
<evidence type="ECO:0000313" key="7">
    <source>
        <dbReference type="EMBL" id="GAV07746.1"/>
    </source>
</evidence>
<dbReference type="SUPFAM" id="SSF53098">
    <property type="entry name" value="Ribonuclease H-like"/>
    <property type="match status" value="1"/>
</dbReference>
<evidence type="ECO:0000256" key="2">
    <source>
        <dbReference type="ARBA" id="ARBA00022723"/>
    </source>
</evidence>
<keyword evidence="4" id="KW-0862">Zinc</keyword>
<dbReference type="InterPro" id="IPR012337">
    <property type="entry name" value="RNaseH-like_sf"/>
</dbReference>
<evidence type="ECO:0000256" key="4">
    <source>
        <dbReference type="ARBA" id="ARBA00022833"/>
    </source>
</evidence>
<feature type="region of interest" description="Disordered" evidence="6">
    <location>
        <begin position="207"/>
        <end position="230"/>
    </location>
</feature>
<evidence type="ECO:0008006" key="9">
    <source>
        <dbReference type="Google" id="ProtNLM"/>
    </source>
</evidence>
<dbReference type="PANTHER" id="PTHR46481">
    <property type="entry name" value="ZINC FINGER BED DOMAIN-CONTAINING PROTEIN 4"/>
    <property type="match status" value="1"/>
</dbReference>
<gene>
    <name evidence="7" type="primary">RvY_17553-1</name>
    <name evidence="7" type="synonym">RvY_17553.1</name>
    <name evidence="7" type="ORF">RvY_17553</name>
</gene>
<proteinExistence type="predicted"/>
<reference evidence="7 8" key="1">
    <citation type="journal article" date="2016" name="Nat. Commun.">
        <title>Extremotolerant tardigrade genome and improved radiotolerance of human cultured cells by tardigrade-unique protein.</title>
        <authorList>
            <person name="Hashimoto T."/>
            <person name="Horikawa D.D."/>
            <person name="Saito Y."/>
            <person name="Kuwahara H."/>
            <person name="Kozuka-Hata H."/>
            <person name="Shin-I T."/>
            <person name="Minakuchi Y."/>
            <person name="Ohishi K."/>
            <person name="Motoyama A."/>
            <person name="Aizu T."/>
            <person name="Enomoto A."/>
            <person name="Kondo K."/>
            <person name="Tanaka S."/>
            <person name="Hara Y."/>
            <person name="Koshikawa S."/>
            <person name="Sagara H."/>
            <person name="Miura T."/>
            <person name="Yokobori S."/>
            <person name="Miyagawa K."/>
            <person name="Suzuki Y."/>
            <person name="Kubo T."/>
            <person name="Oyama M."/>
            <person name="Kohara Y."/>
            <person name="Fujiyama A."/>
            <person name="Arakawa K."/>
            <person name="Katayama T."/>
            <person name="Toyoda A."/>
            <person name="Kunieda T."/>
        </authorList>
    </citation>
    <scope>NUCLEOTIDE SEQUENCE [LARGE SCALE GENOMIC DNA]</scope>
    <source>
        <strain evidence="7 8">YOKOZUNA-1</strain>
    </source>
</reference>
<organism evidence="7 8">
    <name type="scientific">Ramazzottius varieornatus</name>
    <name type="common">Water bear</name>
    <name type="synonym">Tardigrade</name>
    <dbReference type="NCBI Taxonomy" id="947166"/>
    <lineage>
        <taxon>Eukaryota</taxon>
        <taxon>Metazoa</taxon>
        <taxon>Ecdysozoa</taxon>
        <taxon>Tardigrada</taxon>
        <taxon>Eutardigrada</taxon>
        <taxon>Parachela</taxon>
        <taxon>Hypsibioidea</taxon>
        <taxon>Ramazzottiidae</taxon>
        <taxon>Ramazzottius</taxon>
    </lineage>
</organism>
<evidence type="ECO:0000313" key="8">
    <source>
        <dbReference type="Proteomes" id="UP000186922"/>
    </source>
</evidence>
<evidence type="ECO:0000256" key="3">
    <source>
        <dbReference type="ARBA" id="ARBA00022771"/>
    </source>
</evidence>
<protein>
    <recommendedName>
        <fullName evidence="9">HAT C-terminal dimerisation domain-containing protein</fullName>
    </recommendedName>
</protein>
<dbReference type="EMBL" id="BDGG01000015">
    <property type="protein sequence ID" value="GAV07746.1"/>
    <property type="molecule type" value="Genomic_DNA"/>
</dbReference>
<evidence type="ECO:0000256" key="1">
    <source>
        <dbReference type="ARBA" id="ARBA00004123"/>
    </source>
</evidence>
<keyword evidence="2" id="KW-0479">Metal-binding</keyword>
<dbReference type="Proteomes" id="UP000186922">
    <property type="component" value="Unassembled WGS sequence"/>
</dbReference>
<dbReference type="GO" id="GO:0005634">
    <property type="term" value="C:nucleus"/>
    <property type="evidence" value="ECO:0007669"/>
    <property type="project" value="UniProtKB-SubCell"/>
</dbReference>
<feature type="region of interest" description="Disordered" evidence="6">
    <location>
        <begin position="1"/>
        <end position="34"/>
    </location>
</feature>
<dbReference type="GO" id="GO:0008270">
    <property type="term" value="F:zinc ion binding"/>
    <property type="evidence" value="ECO:0007669"/>
    <property type="project" value="UniProtKB-KW"/>
</dbReference>
<keyword evidence="8" id="KW-1185">Reference proteome</keyword>
<comment type="caution">
    <text evidence="7">The sequence shown here is derived from an EMBL/GenBank/DDBJ whole genome shotgun (WGS) entry which is preliminary data.</text>
</comment>
<evidence type="ECO:0000256" key="5">
    <source>
        <dbReference type="ARBA" id="ARBA00023242"/>
    </source>
</evidence>
<feature type="compositionally biased region" description="Acidic residues" evidence="6">
    <location>
        <begin position="1"/>
        <end position="23"/>
    </location>
</feature>
<feature type="region of interest" description="Disordered" evidence="6">
    <location>
        <begin position="419"/>
        <end position="444"/>
    </location>
</feature>
<name>A0A1D1W3A8_RAMVA</name>
<dbReference type="AlphaFoldDB" id="A0A1D1W3A8"/>
<comment type="subcellular location">
    <subcellularLocation>
        <location evidence="1">Nucleus</location>
    </subcellularLocation>
</comment>
<dbReference type="OrthoDB" id="6148127at2759"/>
<dbReference type="InterPro" id="IPR052035">
    <property type="entry name" value="ZnF_BED_domain_contain"/>
</dbReference>
<feature type="compositionally biased region" description="Low complexity" evidence="6">
    <location>
        <begin position="426"/>
        <end position="438"/>
    </location>
</feature>
<evidence type="ECO:0000256" key="6">
    <source>
        <dbReference type="SAM" id="MobiDB-lite"/>
    </source>
</evidence>